<gene>
    <name evidence="2" type="ORF">QTP70_033450</name>
</gene>
<dbReference type="Proteomes" id="UP001274896">
    <property type="component" value="Unassembled WGS sequence"/>
</dbReference>
<dbReference type="SUPFAM" id="SSF88723">
    <property type="entry name" value="PIN domain-like"/>
    <property type="match status" value="1"/>
</dbReference>
<dbReference type="AlphaFoldDB" id="A0AAE0RI34"/>
<dbReference type="InterPro" id="IPR026784">
    <property type="entry name" value="Coact_PPARg"/>
</dbReference>
<dbReference type="PANTHER" id="PTHR15976:SF17">
    <property type="entry name" value="CONSTITUTIVE COACTIVATOR OF PEROXISOME PROLIFERATOR-ACTIVATED RECEPTOR GAMMA"/>
    <property type="match status" value="1"/>
</dbReference>
<comment type="similarity">
    <text evidence="1">Belongs to the constitutive coactivator of PPAR-gamma family.</text>
</comment>
<organism evidence="2 3">
    <name type="scientific">Hemibagrus guttatus</name>
    <dbReference type="NCBI Taxonomy" id="175788"/>
    <lineage>
        <taxon>Eukaryota</taxon>
        <taxon>Metazoa</taxon>
        <taxon>Chordata</taxon>
        <taxon>Craniata</taxon>
        <taxon>Vertebrata</taxon>
        <taxon>Euteleostomi</taxon>
        <taxon>Actinopterygii</taxon>
        <taxon>Neopterygii</taxon>
        <taxon>Teleostei</taxon>
        <taxon>Ostariophysi</taxon>
        <taxon>Siluriformes</taxon>
        <taxon>Bagridae</taxon>
        <taxon>Hemibagrus</taxon>
    </lineage>
</organism>
<sequence>MGVKGLQYFMETCYPETCLHVDLRQLATAHAKAHPDMMPTMVVDGMACLRYWYQCEAWVHGGQWQEYLHFLHKFVDAFKVSGLRLVFYFDGTIEEQKRAEWVKRRLRVNQDIARIFNHLKNRHQQPDRKMFCLPSGLASFSTFACKSLGQETYCSVREGDYEIAEYALCNNCIGILSQDTDFIIYDTVPYMSIAKLRLENMTTVQYSREKLCHILKLQKSDLPFLACILGNDIVSEHRLQNLRKNVLTFYGKKHPGDKVQAAAEFINSHRPNSDETHSISTLHLSKVDMEVVEKGIQSYLLPGQTSPWLDRCLPLPKQVCVMEKYLNKDILQAAKERHIRAEGFMIYNVLQYGVVECSNTLEDEELGLPPQAILYQPLREHIYSILLPSSYGETVSVQEWFVFPGNPLKEPKKVSPRPLNLPEGTPDLTILWFGNDTEVKSIRVSTFLAVFDLQDFTEDLKSFDTTLVAVICLVTYIATQAKHFSIEDIDAYLSQAVCIRYKCHTELQHMRVPQVDPRAVHLGSFFVRGLTYLIAANNACGDPFPMNELMPWKMFDGSLFHSKYLQAHSGCAKEELLEGNPAWVSLFLTLQDLVLKACRRHGSTIRSFPCRLQHVSSRGGPWMESLTQNGDPNSLAPLTAPIDNSRGVQTSTCKDVIIDQDQVQDILTEGITLPQAHLVQQVKPALDPLQFAYQPHVGVDDAVICLPQHPHSYLDGSSDTVRSWTSVDISISSSSRVGSDDGNWDFNVSFIWNWLTIGTTDLKQMTQGHNGVISQACNCDPVS</sequence>
<feature type="non-terminal residue" evidence="2">
    <location>
        <position position="783"/>
    </location>
</feature>
<dbReference type="PANTHER" id="PTHR15976">
    <property type="entry name" value="CONSTITUTIVE COACTIVATOR OF PEROXISOME PROLIFERATOR-ACTIVATED RECEPTOR GAMMA"/>
    <property type="match status" value="1"/>
</dbReference>
<evidence type="ECO:0000313" key="2">
    <source>
        <dbReference type="EMBL" id="KAK3554755.1"/>
    </source>
</evidence>
<name>A0AAE0RI34_9TELE</name>
<protein>
    <recommendedName>
        <fullName evidence="4">Constitutive coactivator of peroxisome proliferator-activated receptor gamma</fullName>
    </recommendedName>
</protein>
<proteinExistence type="inferred from homology"/>
<accession>A0AAE0RI34</accession>
<dbReference type="GO" id="GO:0005634">
    <property type="term" value="C:nucleus"/>
    <property type="evidence" value="ECO:0007669"/>
    <property type="project" value="TreeGrafter"/>
</dbReference>
<keyword evidence="3" id="KW-1185">Reference proteome</keyword>
<dbReference type="CDD" id="cd18672">
    <property type="entry name" value="PIN_FAM120B-like"/>
    <property type="match status" value="1"/>
</dbReference>
<comment type="caution">
    <text evidence="2">The sequence shown here is derived from an EMBL/GenBank/DDBJ whole genome shotgun (WGS) entry which is preliminary data.</text>
</comment>
<evidence type="ECO:0000256" key="1">
    <source>
        <dbReference type="ARBA" id="ARBA00009495"/>
    </source>
</evidence>
<dbReference type="Gene3D" id="3.40.50.1010">
    <property type="entry name" value="5'-nuclease"/>
    <property type="match status" value="1"/>
</dbReference>
<evidence type="ECO:0000313" key="3">
    <source>
        <dbReference type="Proteomes" id="UP001274896"/>
    </source>
</evidence>
<dbReference type="InterPro" id="IPR029060">
    <property type="entry name" value="PIN-like_dom_sf"/>
</dbReference>
<dbReference type="EMBL" id="JAUCMX010000002">
    <property type="protein sequence ID" value="KAK3554755.1"/>
    <property type="molecule type" value="Genomic_DNA"/>
</dbReference>
<evidence type="ECO:0008006" key="4">
    <source>
        <dbReference type="Google" id="ProtNLM"/>
    </source>
</evidence>
<reference evidence="2" key="1">
    <citation type="submission" date="2023-06" db="EMBL/GenBank/DDBJ databases">
        <title>Male Hemibagrus guttatus genome.</title>
        <authorList>
            <person name="Bian C."/>
        </authorList>
    </citation>
    <scope>NUCLEOTIDE SEQUENCE</scope>
    <source>
        <strain evidence="2">Male_cb2023</strain>
        <tissue evidence="2">Muscle</tissue>
    </source>
</reference>